<evidence type="ECO:0000256" key="3">
    <source>
        <dbReference type="ARBA" id="ARBA00022679"/>
    </source>
</evidence>
<dbReference type="GO" id="GO:0005886">
    <property type="term" value="C:plasma membrane"/>
    <property type="evidence" value="ECO:0007669"/>
    <property type="project" value="UniProtKB-SubCell"/>
</dbReference>
<comment type="subcellular location">
    <subcellularLocation>
        <location evidence="1 8">Cell membrane</location>
        <topology evidence="1 8">Multi-pass membrane protein</topology>
    </subcellularLocation>
</comment>
<evidence type="ECO:0000256" key="2">
    <source>
        <dbReference type="ARBA" id="ARBA00022475"/>
    </source>
</evidence>
<protein>
    <recommendedName>
        <fullName evidence="8">Apolipoprotein N-acyltransferase</fullName>
        <shortName evidence="8">ALP N-acyltransferase</shortName>
        <ecNumber evidence="8">2.3.1.269</ecNumber>
    </recommendedName>
</protein>
<dbReference type="EC" id="2.3.1.269" evidence="8"/>
<dbReference type="CDD" id="cd07571">
    <property type="entry name" value="ALP_N-acyl_transferase"/>
    <property type="match status" value="1"/>
</dbReference>
<evidence type="ECO:0000256" key="4">
    <source>
        <dbReference type="ARBA" id="ARBA00022692"/>
    </source>
</evidence>
<dbReference type="InterPro" id="IPR045378">
    <property type="entry name" value="LNT_N"/>
</dbReference>
<dbReference type="RefSeq" id="WP_182483833.1">
    <property type="nucleotide sequence ID" value="NZ_JACGWU010000001.1"/>
</dbReference>
<keyword evidence="4 8" id="KW-0812">Transmembrane</keyword>
<comment type="pathway">
    <text evidence="8">Protein modification; lipoprotein biosynthesis (N-acyl transfer).</text>
</comment>
<evidence type="ECO:0000256" key="8">
    <source>
        <dbReference type="HAMAP-Rule" id="MF_01148"/>
    </source>
</evidence>
<feature type="transmembrane region" description="Helical" evidence="8">
    <location>
        <begin position="163"/>
        <end position="184"/>
    </location>
</feature>
<dbReference type="NCBIfam" id="TIGR00546">
    <property type="entry name" value="lnt"/>
    <property type="match status" value="1"/>
</dbReference>
<comment type="catalytic activity">
    <reaction evidence="8">
        <text>N-terminal S-1,2-diacyl-sn-glyceryl-L-cysteinyl-[lipoprotein] + a glycerophospholipid = N-acyl-S-1,2-diacyl-sn-glyceryl-L-cysteinyl-[lipoprotein] + a 2-acyl-sn-glycero-3-phospholipid + H(+)</text>
        <dbReference type="Rhea" id="RHEA:48228"/>
        <dbReference type="Rhea" id="RHEA-COMP:14681"/>
        <dbReference type="Rhea" id="RHEA-COMP:14684"/>
        <dbReference type="ChEBI" id="CHEBI:15378"/>
        <dbReference type="ChEBI" id="CHEBI:136912"/>
        <dbReference type="ChEBI" id="CHEBI:140656"/>
        <dbReference type="ChEBI" id="CHEBI:140657"/>
        <dbReference type="ChEBI" id="CHEBI:140660"/>
        <dbReference type="EC" id="2.3.1.269"/>
    </reaction>
</comment>
<keyword evidence="11" id="KW-1185">Reference proteome</keyword>
<proteinExistence type="inferred from homology"/>
<dbReference type="AlphaFoldDB" id="A0A7W3PNH6"/>
<reference evidence="10 11" key="1">
    <citation type="submission" date="2020-07" db="EMBL/GenBank/DDBJ databases">
        <title>Sequencing the genomes of 1000 actinobacteria strains.</title>
        <authorList>
            <person name="Klenk H.-P."/>
        </authorList>
    </citation>
    <scope>NUCLEOTIDE SEQUENCE [LARGE SCALE GENOMIC DNA]</scope>
    <source>
        <strain evidence="10 11">DSM 23737</strain>
    </source>
</reference>
<dbReference type="GO" id="GO:0042158">
    <property type="term" value="P:lipoprotein biosynthetic process"/>
    <property type="evidence" value="ECO:0007669"/>
    <property type="project" value="UniProtKB-UniRule"/>
</dbReference>
<feature type="domain" description="CN hydrolase" evidence="9">
    <location>
        <begin position="220"/>
        <end position="466"/>
    </location>
</feature>
<evidence type="ECO:0000313" key="10">
    <source>
        <dbReference type="EMBL" id="MBA8828420.1"/>
    </source>
</evidence>
<dbReference type="HAMAP" id="MF_01148">
    <property type="entry name" value="Lnt"/>
    <property type="match status" value="1"/>
</dbReference>
<dbReference type="Pfam" id="PF00795">
    <property type="entry name" value="CN_hydrolase"/>
    <property type="match status" value="1"/>
</dbReference>
<dbReference type="Proteomes" id="UP000524237">
    <property type="component" value="Unassembled WGS sequence"/>
</dbReference>
<dbReference type="UniPathway" id="UPA00666"/>
<feature type="transmembrane region" description="Helical" evidence="8">
    <location>
        <begin position="196"/>
        <end position="214"/>
    </location>
</feature>
<dbReference type="SUPFAM" id="SSF56317">
    <property type="entry name" value="Carbon-nitrogen hydrolase"/>
    <property type="match status" value="1"/>
</dbReference>
<comment type="function">
    <text evidence="8">Catalyzes the phospholipid dependent N-acylation of the N-terminal cysteine of apolipoprotein, the last step in lipoprotein maturation.</text>
</comment>
<dbReference type="GO" id="GO:0016410">
    <property type="term" value="F:N-acyltransferase activity"/>
    <property type="evidence" value="ECO:0007669"/>
    <property type="project" value="UniProtKB-UniRule"/>
</dbReference>
<comment type="caution">
    <text evidence="10">The sequence shown here is derived from an EMBL/GenBank/DDBJ whole genome shotgun (WGS) entry which is preliminary data.</text>
</comment>
<feature type="transmembrane region" description="Helical" evidence="8">
    <location>
        <begin position="475"/>
        <end position="497"/>
    </location>
</feature>
<sequence length="510" mass="54788">MTALLRPLTLWLALIVAAISGFALEASFPERGWWPLAFAGVILLLWSLVGRGLWTAFLIGIVAGAAFWGSLIHWLTLYLGPVPWLALAGLQTIFFGFGAMALAVVLNRGNARWPSRWGRFGLVPVVVAALFTAREAISAVWPYGGFSWGRLAHSQSEGPFVNLVAWVGTSGLSFIVALLAAILFQILRSGQARKMWPVFAVATVVALVIPPFPVQISGSTRVLAVQGNSDSGLFAQYTPGQILQDHVSETLPYAGEKIDMVIWPENASDIDPLRNTLSAQTLNYVSTALNAPIVVGTITNPEPGQYFNSSLVWQAGKGATAQYDKIHPVPFAEYMPNREFFRSLQPDLVDLVSRDYQFGTRPNVVDVAGVPAGVAICFDIADDQQAFDMIARGAQIILAQTNNADFGHTDESVQQLAIARLRAVETGRSVVNISTVGTSAIITPGGSTLNQLPTFTAGAMLNDVPLSTTITPAMAWGRTIELGIVATGLVGLTLVLIKNPVGAKKLRRRN</sequence>
<feature type="transmembrane region" description="Helical" evidence="8">
    <location>
        <begin position="82"/>
        <end position="105"/>
    </location>
</feature>
<evidence type="ECO:0000259" key="9">
    <source>
        <dbReference type="PROSITE" id="PS50263"/>
    </source>
</evidence>
<gene>
    <name evidence="8" type="primary">lnt</name>
    <name evidence="10" type="ORF">FB555_000491</name>
</gene>
<feature type="transmembrane region" description="Helical" evidence="8">
    <location>
        <begin position="33"/>
        <end position="49"/>
    </location>
</feature>
<evidence type="ECO:0000313" key="11">
    <source>
        <dbReference type="Proteomes" id="UP000524237"/>
    </source>
</evidence>
<evidence type="ECO:0000256" key="5">
    <source>
        <dbReference type="ARBA" id="ARBA00022989"/>
    </source>
</evidence>
<keyword evidence="10" id="KW-0449">Lipoprotein</keyword>
<dbReference type="PANTHER" id="PTHR38686:SF1">
    <property type="entry name" value="APOLIPOPROTEIN N-ACYLTRANSFERASE"/>
    <property type="match status" value="1"/>
</dbReference>
<dbReference type="Pfam" id="PF20154">
    <property type="entry name" value="LNT_N"/>
    <property type="match status" value="1"/>
</dbReference>
<feature type="transmembrane region" description="Helical" evidence="8">
    <location>
        <begin position="56"/>
        <end position="76"/>
    </location>
</feature>
<keyword evidence="5 8" id="KW-1133">Transmembrane helix</keyword>
<dbReference type="PROSITE" id="PS50263">
    <property type="entry name" value="CN_HYDROLASE"/>
    <property type="match status" value="1"/>
</dbReference>
<evidence type="ECO:0000256" key="7">
    <source>
        <dbReference type="ARBA" id="ARBA00023315"/>
    </source>
</evidence>
<keyword evidence="3 8" id="KW-0808">Transferase</keyword>
<dbReference type="InterPro" id="IPR003010">
    <property type="entry name" value="C-N_Hydrolase"/>
</dbReference>
<comment type="similarity">
    <text evidence="8">Belongs to the CN hydrolase family. Apolipoprotein N-acyltransferase subfamily.</text>
</comment>
<dbReference type="EMBL" id="JACGWU010000001">
    <property type="protein sequence ID" value="MBA8828420.1"/>
    <property type="molecule type" value="Genomic_DNA"/>
</dbReference>
<evidence type="ECO:0000256" key="1">
    <source>
        <dbReference type="ARBA" id="ARBA00004651"/>
    </source>
</evidence>
<dbReference type="InterPro" id="IPR004563">
    <property type="entry name" value="Apolipo_AcylTrfase"/>
</dbReference>
<feature type="transmembrane region" description="Helical" evidence="8">
    <location>
        <begin position="117"/>
        <end position="143"/>
    </location>
</feature>
<dbReference type="InterPro" id="IPR036526">
    <property type="entry name" value="C-N_Hydrolase_sf"/>
</dbReference>
<accession>A0A7W3PNH6</accession>
<keyword evidence="7 8" id="KW-0012">Acyltransferase</keyword>
<dbReference type="Gene3D" id="3.60.110.10">
    <property type="entry name" value="Carbon-nitrogen hydrolase"/>
    <property type="match status" value="1"/>
</dbReference>
<keyword evidence="6 8" id="KW-0472">Membrane</keyword>
<evidence type="ECO:0000256" key="6">
    <source>
        <dbReference type="ARBA" id="ARBA00023136"/>
    </source>
</evidence>
<organism evidence="10 11">
    <name type="scientific">Alpinimonas psychrophila</name>
    <dbReference type="NCBI Taxonomy" id="748908"/>
    <lineage>
        <taxon>Bacteria</taxon>
        <taxon>Bacillati</taxon>
        <taxon>Actinomycetota</taxon>
        <taxon>Actinomycetes</taxon>
        <taxon>Micrococcales</taxon>
        <taxon>Microbacteriaceae</taxon>
        <taxon>Alpinimonas</taxon>
    </lineage>
</organism>
<name>A0A7W3PNH6_9MICO</name>
<dbReference type="PANTHER" id="PTHR38686">
    <property type="entry name" value="APOLIPOPROTEIN N-ACYLTRANSFERASE"/>
    <property type="match status" value="1"/>
</dbReference>
<keyword evidence="2 8" id="KW-1003">Cell membrane</keyword>